<reference evidence="2 3" key="1">
    <citation type="submission" date="2016-10" db="EMBL/GenBank/DDBJ databases">
        <title>Genome sequence of Streptomyces gilvigriseus MUSC 26.</title>
        <authorList>
            <person name="Lee L.-H."/>
            <person name="Ser H.-L."/>
        </authorList>
    </citation>
    <scope>NUCLEOTIDE SEQUENCE [LARGE SCALE GENOMIC DNA]</scope>
    <source>
        <strain evidence="2 3">MUSC 26</strain>
    </source>
</reference>
<feature type="region of interest" description="Disordered" evidence="1">
    <location>
        <begin position="46"/>
        <end position="92"/>
    </location>
</feature>
<evidence type="ECO:0000256" key="1">
    <source>
        <dbReference type="SAM" id="MobiDB-lite"/>
    </source>
</evidence>
<proteinExistence type="predicted"/>
<sequence length="163" mass="17503">MTCFFDANHGQGVVTVNWSPQWGVPRPIQACQACAQRVETTAPPFYTPQQQGYPQQGGYPQAGGYPAGGGYPQQGYPQQGYPPPRRGHSTGALIGAGAAGLIGGALIGEALADDDNDNNRDERPEVVNNYYEDNGNDRDYQDNSYDDGNYGGGDDGNYDDNNF</sequence>
<feature type="region of interest" description="Disordered" evidence="1">
    <location>
        <begin position="111"/>
        <end position="163"/>
    </location>
</feature>
<accession>A0A1J7BJZ8</accession>
<feature type="compositionally biased region" description="Low complexity" evidence="1">
    <location>
        <begin position="48"/>
        <end position="64"/>
    </location>
</feature>
<dbReference type="STRING" id="1428644.BIV57_02580"/>
<dbReference type="AlphaFoldDB" id="A0A1J7BJZ8"/>
<organism evidence="2 3">
    <name type="scientific">Mangrovactinospora gilvigrisea</name>
    <dbReference type="NCBI Taxonomy" id="1428644"/>
    <lineage>
        <taxon>Bacteria</taxon>
        <taxon>Bacillati</taxon>
        <taxon>Actinomycetota</taxon>
        <taxon>Actinomycetes</taxon>
        <taxon>Kitasatosporales</taxon>
        <taxon>Streptomycetaceae</taxon>
        <taxon>Mangrovactinospora</taxon>
    </lineage>
</organism>
<dbReference type="EMBL" id="MLCF01000008">
    <property type="protein sequence ID" value="OIV39011.1"/>
    <property type="molecule type" value="Genomic_DNA"/>
</dbReference>
<name>A0A1J7BJZ8_9ACTN</name>
<protein>
    <submittedName>
        <fullName evidence="2">Uncharacterized protein</fullName>
    </submittedName>
</protein>
<evidence type="ECO:0000313" key="3">
    <source>
        <dbReference type="Proteomes" id="UP000243342"/>
    </source>
</evidence>
<dbReference type="Proteomes" id="UP000243342">
    <property type="component" value="Unassembled WGS sequence"/>
</dbReference>
<gene>
    <name evidence="2" type="ORF">BIV57_02580</name>
</gene>
<dbReference type="RefSeq" id="WP_071654979.1">
    <property type="nucleotide sequence ID" value="NZ_MLCF01000008.1"/>
</dbReference>
<evidence type="ECO:0000313" key="2">
    <source>
        <dbReference type="EMBL" id="OIV39011.1"/>
    </source>
</evidence>
<comment type="caution">
    <text evidence="2">The sequence shown here is derived from an EMBL/GenBank/DDBJ whole genome shotgun (WGS) entry which is preliminary data.</text>
</comment>
<keyword evidence="3" id="KW-1185">Reference proteome</keyword>